<accession>A0A424WFS2</accession>
<sequence length="353" mass="37722">MPQPHSLPLSGIAVADFSELLPGPFLTQNLLELGATVTKIERPPHGDNARLLYPGVFDSVNRGKQCVMLDLKQPAGAQAARDIIAACDVLVEGFRPGVMARLGLGYDAAAAINPRLVYVSLSGYGQNGPHAQRPGHDINYLATAGALALSGSDPGMPAPGAGLPVADLCGAMYALSSTLAALMQRQHTGRGQHLDVSLTDCVAHWMNPRLGQFSSAGLGSLAAQRLDVLNKPAYGVFRTRDDACVAIAALEDHFWLRLLQVLALDLDHAQTATYHQRVMLAAAINQAIAGRMADLDARDAIARLEASDVPVSLVEEPLALRGTPHAQARWLFESHAEAQYVRYPVRLTHMNEA</sequence>
<dbReference type="PANTHER" id="PTHR48228:SF5">
    <property type="entry name" value="ALPHA-METHYLACYL-COA RACEMASE"/>
    <property type="match status" value="1"/>
</dbReference>
<dbReference type="GO" id="GO:0016740">
    <property type="term" value="F:transferase activity"/>
    <property type="evidence" value="ECO:0007669"/>
    <property type="project" value="UniProtKB-KW"/>
</dbReference>
<organism evidence="1 2">
    <name type="scientific">Alcaligenes xylosoxydans xylosoxydans</name>
    <name type="common">Achromobacter xylosoxidans</name>
    <dbReference type="NCBI Taxonomy" id="85698"/>
    <lineage>
        <taxon>Bacteria</taxon>
        <taxon>Pseudomonadati</taxon>
        <taxon>Pseudomonadota</taxon>
        <taxon>Betaproteobacteria</taxon>
        <taxon>Burkholderiales</taxon>
        <taxon>Alcaligenaceae</taxon>
        <taxon>Achromobacter</taxon>
    </lineage>
</organism>
<dbReference type="InterPro" id="IPR003673">
    <property type="entry name" value="CoA-Trfase_fam_III"/>
</dbReference>
<dbReference type="AlphaFoldDB" id="A0A424WFS2"/>
<dbReference type="InterPro" id="IPR050509">
    <property type="entry name" value="CoA-transferase_III"/>
</dbReference>
<dbReference type="PANTHER" id="PTHR48228">
    <property type="entry name" value="SUCCINYL-COA--D-CITRAMALATE COA-TRANSFERASE"/>
    <property type="match status" value="1"/>
</dbReference>
<comment type="caution">
    <text evidence="1">The sequence shown here is derived from an EMBL/GenBank/DDBJ whole genome shotgun (WGS) entry which is preliminary data.</text>
</comment>
<keyword evidence="1" id="KW-0808">Transferase</keyword>
<name>A0A424WFS2_ALCXX</name>
<dbReference type="Proteomes" id="UP000285324">
    <property type="component" value="Unassembled WGS sequence"/>
</dbReference>
<dbReference type="OrthoDB" id="5294844at2"/>
<dbReference type="Pfam" id="PF02515">
    <property type="entry name" value="CoA_transf_3"/>
    <property type="match status" value="1"/>
</dbReference>
<dbReference type="InterPro" id="IPR044855">
    <property type="entry name" value="CoA-Trfase_III_dom3_sf"/>
</dbReference>
<dbReference type="SUPFAM" id="SSF89796">
    <property type="entry name" value="CoA-transferase family III (CaiB/BaiF)"/>
    <property type="match status" value="1"/>
</dbReference>
<protein>
    <submittedName>
        <fullName evidence="1">CoA transferase</fullName>
    </submittedName>
</protein>
<dbReference type="Gene3D" id="3.30.1540.10">
    <property type="entry name" value="formyl-coa transferase, domain 3"/>
    <property type="match status" value="1"/>
</dbReference>
<dbReference type="EMBL" id="QVXO01000010">
    <property type="protein sequence ID" value="RPJ92083.1"/>
    <property type="molecule type" value="Genomic_DNA"/>
</dbReference>
<dbReference type="Gene3D" id="3.40.50.10540">
    <property type="entry name" value="Crotonobetainyl-coa:carnitine coa-transferase, domain 1"/>
    <property type="match status" value="1"/>
</dbReference>
<gene>
    <name evidence="1" type="ORF">DY367_08955</name>
</gene>
<reference evidence="1 2" key="1">
    <citation type="submission" date="2018-08" db="EMBL/GenBank/DDBJ databases">
        <title>Achromobacter xylosoxidans Genome sequencing and assembly.</title>
        <authorList>
            <person name="Wang R."/>
            <person name="Rensing C."/>
            <person name="Li Y."/>
        </authorList>
    </citation>
    <scope>NUCLEOTIDE SEQUENCE [LARGE SCALE GENOMIC DNA]</scope>
    <source>
        <strain evidence="1 2">GD003A</strain>
    </source>
</reference>
<evidence type="ECO:0000313" key="1">
    <source>
        <dbReference type="EMBL" id="RPJ92083.1"/>
    </source>
</evidence>
<evidence type="ECO:0000313" key="2">
    <source>
        <dbReference type="Proteomes" id="UP000285324"/>
    </source>
</evidence>
<dbReference type="RefSeq" id="WP_118932291.1">
    <property type="nucleotide sequence ID" value="NZ_CP061008.1"/>
</dbReference>
<dbReference type="InterPro" id="IPR023606">
    <property type="entry name" value="CoA-Trfase_III_dom_1_sf"/>
</dbReference>
<proteinExistence type="predicted"/>